<dbReference type="InterPro" id="IPR029787">
    <property type="entry name" value="Nucleotide_cyclase"/>
</dbReference>
<accession>A0ABT5YAQ9</accession>
<dbReference type="PROSITE" id="PS50887">
    <property type="entry name" value="GGDEF"/>
    <property type="match status" value="1"/>
</dbReference>
<feature type="domain" description="PAC" evidence="2">
    <location>
        <begin position="120"/>
        <end position="176"/>
    </location>
</feature>
<dbReference type="EMBL" id="JANCMW010000006">
    <property type="protein sequence ID" value="MDF0750763.1"/>
    <property type="molecule type" value="Genomic_DNA"/>
</dbReference>
<evidence type="ECO:0000313" key="5">
    <source>
        <dbReference type="Proteomes" id="UP001143391"/>
    </source>
</evidence>
<dbReference type="CDD" id="cd01949">
    <property type="entry name" value="GGDEF"/>
    <property type="match status" value="1"/>
</dbReference>
<feature type="domain" description="GGDEF" evidence="3">
    <location>
        <begin position="208"/>
        <end position="341"/>
    </location>
</feature>
<dbReference type="InterPro" id="IPR013767">
    <property type="entry name" value="PAS_fold"/>
</dbReference>
<evidence type="ECO:0000259" key="3">
    <source>
        <dbReference type="PROSITE" id="PS50887"/>
    </source>
</evidence>
<dbReference type="PANTHER" id="PTHR44757:SF4">
    <property type="entry name" value="DIGUANYLATE CYCLASE DGCE-RELATED"/>
    <property type="match status" value="1"/>
</dbReference>
<organism evidence="4 5">
    <name type="scientific">Marinobacter iranensis</name>
    <dbReference type="NCBI Taxonomy" id="2962607"/>
    <lineage>
        <taxon>Bacteria</taxon>
        <taxon>Pseudomonadati</taxon>
        <taxon>Pseudomonadota</taxon>
        <taxon>Gammaproteobacteria</taxon>
        <taxon>Pseudomonadales</taxon>
        <taxon>Marinobacteraceae</taxon>
        <taxon>Marinobacter</taxon>
    </lineage>
</organism>
<keyword evidence="5" id="KW-1185">Reference proteome</keyword>
<dbReference type="InterPro" id="IPR052155">
    <property type="entry name" value="Biofilm_reg_signaling"/>
</dbReference>
<dbReference type="Proteomes" id="UP001143391">
    <property type="component" value="Unassembled WGS sequence"/>
</dbReference>
<name>A0ABT5YAQ9_9GAMM</name>
<dbReference type="InterPro" id="IPR000700">
    <property type="entry name" value="PAS-assoc_C"/>
</dbReference>
<gene>
    <name evidence="4" type="ORF">NLU14_11030</name>
</gene>
<dbReference type="InterPro" id="IPR000160">
    <property type="entry name" value="GGDEF_dom"/>
</dbReference>
<dbReference type="Gene3D" id="3.30.450.20">
    <property type="entry name" value="PAS domain"/>
    <property type="match status" value="1"/>
</dbReference>
<dbReference type="SUPFAM" id="SSF55073">
    <property type="entry name" value="Nucleotide cyclase"/>
    <property type="match status" value="1"/>
</dbReference>
<dbReference type="GO" id="GO:0052621">
    <property type="term" value="F:diguanylate cyclase activity"/>
    <property type="evidence" value="ECO:0007669"/>
    <property type="project" value="UniProtKB-EC"/>
</dbReference>
<dbReference type="SMART" id="SM00267">
    <property type="entry name" value="GGDEF"/>
    <property type="match status" value="1"/>
</dbReference>
<evidence type="ECO:0000313" key="4">
    <source>
        <dbReference type="EMBL" id="MDF0750763.1"/>
    </source>
</evidence>
<dbReference type="InterPro" id="IPR043128">
    <property type="entry name" value="Rev_trsase/Diguanyl_cyclase"/>
</dbReference>
<dbReference type="SUPFAM" id="SSF55785">
    <property type="entry name" value="PYP-like sensor domain (PAS domain)"/>
    <property type="match status" value="1"/>
</dbReference>
<dbReference type="Pfam" id="PF00990">
    <property type="entry name" value="GGDEF"/>
    <property type="match status" value="1"/>
</dbReference>
<dbReference type="RefSeq" id="WP_275706386.1">
    <property type="nucleotide sequence ID" value="NZ_JANCMW010000006.1"/>
</dbReference>
<dbReference type="PANTHER" id="PTHR44757">
    <property type="entry name" value="DIGUANYLATE CYCLASE DGCP"/>
    <property type="match status" value="1"/>
</dbReference>
<dbReference type="Pfam" id="PF00989">
    <property type="entry name" value="PAS"/>
    <property type="match status" value="1"/>
</dbReference>
<dbReference type="InterPro" id="IPR035965">
    <property type="entry name" value="PAS-like_dom_sf"/>
</dbReference>
<dbReference type="NCBIfam" id="TIGR00254">
    <property type="entry name" value="GGDEF"/>
    <property type="match status" value="1"/>
</dbReference>
<dbReference type="CDD" id="cd00130">
    <property type="entry name" value="PAS"/>
    <property type="match status" value="1"/>
</dbReference>
<sequence>MHSPPHADGTSPSETGVACPHCTARAVRDGPRLNQPPTGGFVDVSFENMAQITLDAIGDAVLVVDPKGKVIYLNKVAETMTGWSREEAFGRPVEQVFFVFDGATRERAPSPAERAISENRTVELALGSVLICRDGTDMAIEDSAAPIHDRHGKTAGAVIVFHDARQSGTVIQQMSHHAQHDFLTGLPNRMLLVERLTQAIGMSRRRGKKTALLFLDLNRFKQINDEFGHATGDHLLQYVAEEIGSCVRATDTICRYGGDEFVILLPEIDEIQDAAQVAEKVLSRFTRPHTVNGQELQVALSIGIAVHPENGPDAETLMLNADTAMYASKETGQSSYRFCQGTGQKPCWQPHAFATFNDRFPRQTQ</sequence>
<evidence type="ECO:0000259" key="1">
    <source>
        <dbReference type="PROSITE" id="PS50112"/>
    </source>
</evidence>
<comment type="caution">
    <text evidence="4">The sequence shown here is derived from an EMBL/GenBank/DDBJ whole genome shotgun (WGS) entry which is preliminary data.</text>
</comment>
<protein>
    <submittedName>
        <fullName evidence="4">Diguanylate cyclase</fullName>
        <ecNumber evidence="4">2.7.7.65</ecNumber>
    </submittedName>
</protein>
<reference evidence="4" key="1">
    <citation type="submission" date="2022-07" db="EMBL/GenBank/DDBJ databases">
        <title>Marinobacter iranensis a new bacterium isolate from a hipersaline lake in Iran.</title>
        <authorList>
            <person name="Mohammad A.M.A."/>
            <person name="Cristina S.-P."/>
            <person name="Antonio V."/>
        </authorList>
    </citation>
    <scope>NUCLEOTIDE SEQUENCE</scope>
    <source>
        <strain evidence="4">71-i</strain>
    </source>
</reference>
<evidence type="ECO:0000259" key="2">
    <source>
        <dbReference type="PROSITE" id="PS50113"/>
    </source>
</evidence>
<dbReference type="InterPro" id="IPR000014">
    <property type="entry name" value="PAS"/>
</dbReference>
<dbReference type="SMART" id="SM00091">
    <property type="entry name" value="PAS"/>
    <property type="match status" value="1"/>
</dbReference>
<keyword evidence="4" id="KW-0548">Nucleotidyltransferase</keyword>
<proteinExistence type="predicted"/>
<dbReference type="PROSITE" id="PS50112">
    <property type="entry name" value="PAS"/>
    <property type="match status" value="1"/>
</dbReference>
<dbReference type="Gene3D" id="3.30.70.270">
    <property type="match status" value="1"/>
</dbReference>
<feature type="domain" description="PAS" evidence="1">
    <location>
        <begin position="46"/>
        <end position="119"/>
    </location>
</feature>
<dbReference type="NCBIfam" id="TIGR00229">
    <property type="entry name" value="sensory_box"/>
    <property type="match status" value="1"/>
</dbReference>
<dbReference type="EC" id="2.7.7.65" evidence="4"/>
<dbReference type="PROSITE" id="PS50113">
    <property type="entry name" value="PAC"/>
    <property type="match status" value="1"/>
</dbReference>
<keyword evidence="4" id="KW-0808">Transferase</keyword>